<evidence type="ECO:0000256" key="3">
    <source>
        <dbReference type="ARBA" id="ARBA00023136"/>
    </source>
</evidence>
<dbReference type="InterPro" id="IPR052528">
    <property type="entry name" value="Sugar_transport-like"/>
</dbReference>
<reference evidence="7 8" key="1">
    <citation type="submission" date="2019-02" db="EMBL/GenBank/DDBJ databases">
        <title>Deep-cultivation of Planctomycetes and their phenomic and genomic characterization uncovers novel biology.</title>
        <authorList>
            <person name="Wiegand S."/>
            <person name="Jogler M."/>
            <person name="Boedeker C."/>
            <person name="Pinto D."/>
            <person name="Vollmers J."/>
            <person name="Rivas-Marin E."/>
            <person name="Kohn T."/>
            <person name="Peeters S.H."/>
            <person name="Heuer A."/>
            <person name="Rast P."/>
            <person name="Oberbeckmann S."/>
            <person name="Bunk B."/>
            <person name="Jeske O."/>
            <person name="Meyerdierks A."/>
            <person name="Storesund J.E."/>
            <person name="Kallscheuer N."/>
            <person name="Luecker S."/>
            <person name="Lage O.M."/>
            <person name="Pohl T."/>
            <person name="Merkel B.J."/>
            <person name="Hornburger P."/>
            <person name="Mueller R.-W."/>
            <person name="Bruemmer F."/>
            <person name="Labrenz M."/>
            <person name="Spormann A.M."/>
            <person name="Op den Camp H."/>
            <person name="Overmann J."/>
            <person name="Amann R."/>
            <person name="Jetten M.S.M."/>
            <person name="Mascher T."/>
            <person name="Medema M.H."/>
            <person name="Devos D.P."/>
            <person name="Kaster A.-K."/>
            <person name="Ovreas L."/>
            <person name="Rohde M."/>
            <person name="Galperin M.Y."/>
            <person name="Jogler C."/>
        </authorList>
    </citation>
    <scope>NUCLEOTIDE SEQUENCE [LARGE SCALE GENOMIC DNA]</scope>
    <source>
        <strain evidence="7 8">Mal48</strain>
    </source>
</reference>
<dbReference type="InterPro" id="IPR036259">
    <property type="entry name" value="MFS_trans_sf"/>
</dbReference>
<organism evidence="7 8">
    <name type="scientific">Thalassoglobus polymorphus</name>
    <dbReference type="NCBI Taxonomy" id="2527994"/>
    <lineage>
        <taxon>Bacteria</taxon>
        <taxon>Pseudomonadati</taxon>
        <taxon>Planctomycetota</taxon>
        <taxon>Planctomycetia</taxon>
        <taxon>Planctomycetales</taxon>
        <taxon>Planctomycetaceae</taxon>
        <taxon>Thalassoglobus</taxon>
    </lineage>
</organism>
<protein>
    <submittedName>
        <fullName evidence="7">Major Facilitator Superfamily protein</fullName>
    </submittedName>
</protein>
<dbReference type="Pfam" id="PF07690">
    <property type="entry name" value="MFS_1"/>
    <property type="match status" value="1"/>
</dbReference>
<feature type="transmembrane region" description="Helical" evidence="5">
    <location>
        <begin position="313"/>
        <end position="340"/>
    </location>
</feature>
<feature type="transmembrane region" description="Helical" evidence="5">
    <location>
        <begin position="226"/>
        <end position="249"/>
    </location>
</feature>
<feature type="region of interest" description="Disordered" evidence="4">
    <location>
        <begin position="454"/>
        <end position="476"/>
    </location>
</feature>
<feature type="transmembrane region" description="Helical" evidence="5">
    <location>
        <begin position="12"/>
        <end position="34"/>
    </location>
</feature>
<dbReference type="AlphaFoldDB" id="A0A517QS57"/>
<evidence type="ECO:0000256" key="4">
    <source>
        <dbReference type="SAM" id="MobiDB-lite"/>
    </source>
</evidence>
<feature type="transmembrane region" description="Helical" evidence="5">
    <location>
        <begin position="103"/>
        <end position="128"/>
    </location>
</feature>
<feature type="transmembrane region" description="Helical" evidence="5">
    <location>
        <begin position="46"/>
        <end position="68"/>
    </location>
</feature>
<evidence type="ECO:0000256" key="1">
    <source>
        <dbReference type="ARBA" id="ARBA00022692"/>
    </source>
</evidence>
<sequence>MWPLKTAKRNIIVAGCLGMSYTQLTLSAASIDFVRGLGGTSFHVGILNSLPVMLLGFQFLAAFVANHLTYRRGLWMSLSLLQRAMIVPIALGPWLWPEMGDLFWIWMFLGAVAINQGLLHFCTPLWLSWMGDYLPHGDLNSYWGYRHRWVQWSAAASLLGGALLISRPRLEIRIGYPILATVAGILGIADILIFLKVDEPPVSKLPPTSMKTIFLAPFLHQGFRSFIAFMCFWHFAAMIGAAFISLYLLDYIGMSLFQVLLLWTLSWVGGALTSRWLGRLGDHFGNRPLLILCVCFKTLNMIGLLLVPKDPSMAFNILVPIFMVDAALNAGFAIATNGFLLKNSPSENRTMYIASGTAMAGVVGGITAIMAGAILTQMDGWSVVVNGWTFSEYHLFFLVSLVLRLLSVKMVLRIKEPASLDTMQVVTYLIGVSPLRVLRYPAGLYRNWSSSEFTAKTSQAEKPSQVDEEKVETVET</sequence>
<dbReference type="EMBL" id="CP036267">
    <property type="protein sequence ID" value="QDT34442.1"/>
    <property type="molecule type" value="Genomic_DNA"/>
</dbReference>
<evidence type="ECO:0000256" key="2">
    <source>
        <dbReference type="ARBA" id="ARBA00022989"/>
    </source>
</evidence>
<keyword evidence="2 5" id="KW-1133">Transmembrane helix</keyword>
<keyword evidence="3 5" id="KW-0472">Membrane</keyword>
<dbReference type="RefSeq" id="WP_145202392.1">
    <property type="nucleotide sequence ID" value="NZ_CP036267.1"/>
</dbReference>
<accession>A0A517QS57</accession>
<name>A0A517QS57_9PLAN</name>
<evidence type="ECO:0000313" key="8">
    <source>
        <dbReference type="Proteomes" id="UP000315724"/>
    </source>
</evidence>
<evidence type="ECO:0000256" key="5">
    <source>
        <dbReference type="SAM" id="Phobius"/>
    </source>
</evidence>
<feature type="transmembrane region" description="Helical" evidence="5">
    <location>
        <begin position="352"/>
        <end position="375"/>
    </location>
</feature>
<evidence type="ECO:0000259" key="6">
    <source>
        <dbReference type="PROSITE" id="PS50850"/>
    </source>
</evidence>
<evidence type="ECO:0000313" key="7">
    <source>
        <dbReference type="EMBL" id="QDT34442.1"/>
    </source>
</evidence>
<feature type="transmembrane region" description="Helical" evidence="5">
    <location>
        <begin position="80"/>
        <end position="97"/>
    </location>
</feature>
<dbReference type="PROSITE" id="PS50850">
    <property type="entry name" value="MFS"/>
    <property type="match status" value="1"/>
</dbReference>
<feature type="transmembrane region" description="Helical" evidence="5">
    <location>
        <begin position="289"/>
        <end position="307"/>
    </location>
</feature>
<keyword evidence="1 5" id="KW-0812">Transmembrane</keyword>
<dbReference type="InterPro" id="IPR020846">
    <property type="entry name" value="MFS_dom"/>
</dbReference>
<keyword evidence="8" id="KW-1185">Reference proteome</keyword>
<dbReference type="KEGG" id="tpol:Mal48_37020"/>
<dbReference type="Proteomes" id="UP000315724">
    <property type="component" value="Chromosome"/>
</dbReference>
<dbReference type="Gene3D" id="1.20.1250.20">
    <property type="entry name" value="MFS general substrate transporter like domains"/>
    <property type="match status" value="1"/>
</dbReference>
<dbReference type="PANTHER" id="PTHR23526">
    <property type="entry name" value="INTEGRAL MEMBRANE TRANSPORT PROTEIN-RELATED"/>
    <property type="match status" value="1"/>
</dbReference>
<feature type="transmembrane region" description="Helical" evidence="5">
    <location>
        <begin position="255"/>
        <end position="277"/>
    </location>
</feature>
<dbReference type="SUPFAM" id="SSF103473">
    <property type="entry name" value="MFS general substrate transporter"/>
    <property type="match status" value="1"/>
</dbReference>
<dbReference type="OrthoDB" id="213114at2"/>
<dbReference type="InterPro" id="IPR011701">
    <property type="entry name" value="MFS"/>
</dbReference>
<proteinExistence type="predicted"/>
<dbReference type="PANTHER" id="PTHR23526:SF2">
    <property type="entry name" value="MAJOR FACILITATOR SUPERFAMILY (MFS) PROFILE DOMAIN-CONTAINING PROTEIN"/>
    <property type="match status" value="1"/>
</dbReference>
<gene>
    <name evidence="7" type="ORF">Mal48_37020</name>
</gene>
<feature type="transmembrane region" description="Helical" evidence="5">
    <location>
        <begin position="174"/>
        <end position="195"/>
    </location>
</feature>
<feature type="domain" description="Major facilitator superfamily (MFS) profile" evidence="6">
    <location>
        <begin position="176"/>
        <end position="476"/>
    </location>
</feature>
<feature type="compositionally biased region" description="Basic and acidic residues" evidence="4">
    <location>
        <begin position="464"/>
        <end position="476"/>
    </location>
</feature>
<dbReference type="GO" id="GO:0022857">
    <property type="term" value="F:transmembrane transporter activity"/>
    <property type="evidence" value="ECO:0007669"/>
    <property type="project" value="InterPro"/>
</dbReference>